<protein>
    <recommendedName>
        <fullName evidence="3">Protein kinase domain-containing protein</fullName>
    </recommendedName>
</protein>
<feature type="region of interest" description="Disordered" evidence="2">
    <location>
        <begin position="67"/>
        <end position="99"/>
    </location>
</feature>
<feature type="repeat" description="ANK" evidence="1">
    <location>
        <begin position="717"/>
        <end position="746"/>
    </location>
</feature>
<proteinExistence type="predicted"/>
<dbReference type="Pfam" id="PF12796">
    <property type="entry name" value="Ank_2"/>
    <property type="match status" value="1"/>
</dbReference>
<feature type="compositionally biased region" description="Basic and acidic residues" evidence="2">
    <location>
        <begin position="78"/>
        <end position="99"/>
    </location>
</feature>
<dbReference type="AlphaFoldDB" id="A0A812TAL5"/>
<dbReference type="PANTHER" id="PTHR43173:SF12">
    <property type="entry name" value="PROTEIN KINASE SUPERFAMILY PROTEIN"/>
    <property type="match status" value="1"/>
</dbReference>
<dbReference type="SUPFAM" id="SSF56112">
    <property type="entry name" value="Protein kinase-like (PK-like)"/>
    <property type="match status" value="1"/>
</dbReference>
<dbReference type="Gene3D" id="1.10.510.10">
    <property type="entry name" value="Transferase(Phosphotransferase) domain 1"/>
    <property type="match status" value="1"/>
</dbReference>
<evidence type="ECO:0000313" key="5">
    <source>
        <dbReference type="Proteomes" id="UP000604046"/>
    </source>
</evidence>
<accession>A0A812TAL5</accession>
<dbReference type="InterPro" id="IPR002110">
    <property type="entry name" value="Ankyrin_rpt"/>
</dbReference>
<organism evidence="4 5">
    <name type="scientific">Symbiodinium natans</name>
    <dbReference type="NCBI Taxonomy" id="878477"/>
    <lineage>
        <taxon>Eukaryota</taxon>
        <taxon>Sar</taxon>
        <taxon>Alveolata</taxon>
        <taxon>Dinophyceae</taxon>
        <taxon>Suessiales</taxon>
        <taxon>Symbiodiniaceae</taxon>
        <taxon>Symbiodinium</taxon>
    </lineage>
</organism>
<name>A0A812TAL5_9DINO</name>
<evidence type="ECO:0000259" key="3">
    <source>
        <dbReference type="PROSITE" id="PS50011"/>
    </source>
</evidence>
<dbReference type="CDD" id="cd05121">
    <property type="entry name" value="ABC1_ADCK3-like"/>
    <property type="match status" value="1"/>
</dbReference>
<evidence type="ECO:0000313" key="4">
    <source>
        <dbReference type="EMBL" id="CAE7516765.1"/>
    </source>
</evidence>
<dbReference type="InterPro" id="IPR011009">
    <property type="entry name" value="Kinase-like_dom_sf"/>
</dbReference>
<feature type="repeat" description="ANK" evidence="1">
    <location>
        <begin position="813"/>
        <end position="845"/>
    </location>
</feature>
<reference evidence="4" key="1">
    <citation type="submission" date="2021-02" db="EMBL/GenBank/DDBJ databases">
        <authorList>
            <person name="Dougan E. K."/>
            <person name="Rhodes N."/>
            <person name="Thang M."/>
            <person name="Chan C."/>
        </authorList>
    </citation>
    <scope>NUCLEOTIDE SEQUENCE</scope>
</reference>
<dbReference type="PROSITE" id="PS50088">
    <property type="entry name" value="ANK_REPEAT"/>
    <property type="match status" value="3"/>
</dbReference>
<comment type="caution">
    <text evidence="4">The sequence shown here is derived from an EMBL/GenBank/DDBJ whole genome shotgun (WGS) entry which is preliminary data.</text>
</comment>
<gene>
    <name evidence="4" type="ORF">SNAT2548_LOCUS28926</name>
</gene>
<dbReference type="SMART" id="SM00248">
    <property type="entry name" value="ANK"/>
    <property type="match status" value="3"/>
</dbReference>
<dbReference type="EMBL" id="CAJNDS010002537">
    <property type="protein sequence ID" value="CAE7516765.1"/>
    <property type="molecule type" value="Genomic_DNA"/>
</dbReference>
<feature type="domain" description="Protein kinase" evidence="3">
    <location>
        <begin position="244"/>
        <end position="582"/>
    </location>
</feature>
<dbReference type="Gene3D" id="1.25.40.20">
    <property type="entry name" value="Ankyrin repeat-containing domain"/>
    <property type="match status" value="1"/>
</dbReference>
<dbReference type="PROSITE" id="PS50297">
    <property type="entry name" value="ANK_REP_REGION"/>
    <property type="match status" value="3"/>
</dbReference>
<evidence type="ECO:0000256" key="1">
    <source>
        <dbReference type="PROSITE-ProRule" id="PRU00023"/>
    </source>
</evidence>
<dbReference type="Pfam" id="PF00023">
    <property type="entry name" value="Ank"/>
    <property type="match status" value="1"/>
</dbReference>
<feature type="compositionally biased region" description="Polar residues" evidence="2">
    <location>
        <begin position="8"/>
        <end position="25"/>
    </location>
</feature>
<dbReference type="InterPro" id="IPR036770">
    <property type="entry name" value="Ankyrin_rpt-contain_sf"/>
</dbReference>
<keyword evidence="1" id="KW-0040">ANK repeat</keyword>
<sequence>MYGVRTVRSCSSPPSTPSLNVQHAQSRALPPPRGRKSEAQFGAVRMMLLLPSMCHIRQQCRKARAKARSRALGSQELQKAESSLEIREIKEPKDTREESLMEGAEVLEDSIGEPPSKMELALRSIRGYASAAQWLAPYIPLYLATESAESAGQKWDPDGSLANEWSVMHKKGASTLAEFIQEMNGFYVKVGQLIATRVDLFPSEYSKELTFLVESVNPLSFEVVRQVIEKELLEGYQIEDVFEHVDPEPLGSASIAQVHRATLKSGREVAIKVQRPHVEEQLLDDISVIKSLTQQLRGVFPVDYYAVFTELEAQLKEEFDFFREASAMDRVADAMLKNGRKAPIVVPRSIPGLVSSRVLCMDFVPGLSLSQIAKKVSAFEGKPDAKTLRAGRKILASLTDAFGTMILEEGFFHADPHPGNVFVKPDGTVALIDFGQMKRIGYKFRREFAELVVMIADCQDTREEYEAGTVLGHRMGLKFSETAHEYCPVALGMFVLDWSRSELPGNYSAYELSPRNVMNDVTYFPPEWVLTCRALQLIRGLAECLNVQWSLPELWRETALKVLGRDEEMKKRNGWARAHETTLPSRAWVTPAAKSLPAEEGYKGGAGRMDEEGGMVVVQTNATVDLFSDVFLDCFEFQLYPPFQDKSQMYKNSLEEAKLEATTLQLVLLPFASASEQEMDELVGAAASGLTSKVQEYLQKPMDPNFLGFNDEGVFVTPLVAACENGHAEVAELLLQAGAEKESCDTGTESDRCEIASKISQMASKELASKMLEGFDDFARGKTPLLVASEGGHSKVVRLLLESRADKDCQNTFGQSPLWVASSKGHVDIVRLLLENRADANRADTVLGDRPLRKAVEKGHVQIVSLLS</sequence>
<dbReference type="InterPro" id="IPR004147">
    <property type="entry name" value="ABC1_dom"/>
</dbReference>
<dbReference type="PANTHER" id="PTHR43173">
    <property type="entry name" value="ABC1 FAMILY PROTEIN"/>
    <property type="match status" value="1"/>
</dbReference>
<feature type="region of interest" description="Disordered" evidence="2">
    <location>
        <begin position="1"/>
        <end position="37"/>
    </location>
</feature>
<dbReference type="InterPro" id="IPR000719">
    <property type="entry name" value="Prot_kinase_dom"/>
</dbReference>
<feature type="repeat" description="ANK" evidence="1">
    <location>
        <begin position="780"/>
        <end position="812"/>
    </location>
</feature>
<dbReference type="Pfam" id="PF03109">
    <property type="entry name" value="ABC1"/>
    <property type="match status" value="1"/>
</dbReference>
<dbReference type="InterPro" id="IPR051130">
    <property type="entry name" value="Mito_struct-func_regulator"/>
</dbReference>
<dbReference type="PROSITE" id="PS50011">
    <property type="entry name" value="PROTEIN_KINASE_DOM"/>
    <property type="match status" value="1"/>
</dbReference>
<dbReference type="OrthoDB" id="427480at2759"/>
<dbReference type="GO" id="GO:0004672">
    <property type="term" value="F:protein kinase activity"/>
    <property type="evidence" value="ECO:0007669"/>
    <property type="project" value="InterPro"/>
</dbReference>
<keyword evidence="5" id="KW-1185">Reference proteome</keyword>
<evidence type="ECO:0000256" key="2">
    <source>
        <dbReference type="SAM" id="MobiDB-lite"/>
    </source>
</evidence>
<dbReference type="Proteomes" id="UP000604046">
    <property type="component" value="Unassembled WGS sequence"/>
</dbReference>
<dbReference type="GO" id="GO:0005524">
    <property type="term" value="F:ATP binding"/>
    <property type="evidence" value="ECO:0007669"/>
    <property type="project" value="InterPro"/>
</dbReference>
<dbReference type="SUPFAM" id="SSF48403">
    <property type="entry name" value="Ankyrin repeat"/>
    <property type="match status" value="1"/>
</dbReference>